<evidence type="ECO:0000256" key="2">
    <source>
        <dbReference type="ARBA" id="ARBA00023277"/>
    </source>
</evidence>
<reference evidence="3" key="1">
    <citation type="journal article" date="2014" name="Front. Microbiol.">
        <title>High frequency of phylogenetically diverse reductive dehalogenase-homologous genes in deep subseafloor sedimentary metagenomes.</title>
        <authorList>
            <person name="Kawai M."/>
            <person name="Futagami T."/>
            <person name="Toyoda A."/>
            <person name="Takaki Y."/>
            <person name="Nishi S."/>
            <person name="Hori S."/>
            <person name="Arai W."/>
            <person name="Tsubouchi T."/>
            <person name="Morono Y."/>
            <person name="Uchiyama I."/>
            <person name="Ito T."/>
            <person name="Fujiyama A."/>
            <person name="Inagaki F."/>
            <person name="Takami H."/>
        </authorList>
    </citation>
    <scope>NUCLEOTIDE SEQUENCE</scope>
    <source>
        <strain evidence="3">Expedition CK06-06</strain>
    </source>
</reference>
<dbReference type="InterPro" id="IPR009015">
    <property type="entry name" value="Fucose_isomerase_N/cen_sf"/>
</dbReference>
<gene>
    <name evidence="3" type="ORF">S01H1_11033</name>
</gene>
<evidence type="ECO:0000256" key="1">
    <source>
        <dbReference type="ARBA" id="ARBA00023235"/>
    </source>
</evidence>
<dbReference type="GO" id="GO:0005737">
    <property type="term" value="C:cytoplasm"/>
    <property type="evidence" value="ECO:0007669"/>
    <property type="project" value="InterPro"/>
</dbReference>
<evidence type="ECO:0000313" key="3">
    <source>
        <dbReference type="EMBL" id="GAF76225.1"/>
    </source>
</evidence>
<dbReference type="SUPFAM" id="SSF53743">
    <property type="entry name" value="FucI/AraA N-terminal and middle domains"/>
    <property type="match status" value="1"/>
</dbReference>
<dbReference type="PANTHER" id="PTHR36120:SF1">
    <property type="entry name" value="L-FUCOSE ISOMERASE C-TERMINAL DOMAIN-CONTAINING PROTEIN"/>
    <property type="match status" value="1"/>
</dbReference>
<proteinExistence type="predicted"/>
<evidence type="ECO:0008006" key="4">
    <source>
        <dbReference type="Google" id="ProtNLM"/>
    </source>
</evidence>
<comment type="caution">
    <text evidence="3">The sequence shown here is derived from an EMBL/GenBank/DDBJ whole genome shotgun (WGS) entry which is preliminary data.</text>
</comment>
<keyword evidence="1" id="KW-0413">Isomerase</keyword>
<protein>
    <recommendedName>
        <fullName evidence="4">L-fucose isomerase C-terminal domain-containing protein</fullName>
    </recommendedName>
</protein>
<feature type="non-terminal residue" evidence="3">
    <location>
        <position position="1"/>
    </location>
</feature>
<dbReference type="EMBL" id="BARS01005625">
    <property type="protein sequence ID" value="GAF76225.1"/>
    <property type="molecule type" value="Genomic_DNA"/>
</dbReference>
<dbReference type="GO" id="GO:0005996">
    <property type="term" value="P:monosaccharide metabolic process"/>
    <property type="evidence" value="ECO:0007669"/>
    <property type="project" value="InterPro"/>
</dbReference>
<accession>X0TJF5</accession>
<name>X0TJF5_9ZZZZ</name>
<sequence length="323" mass="35536">DFADVTKAIRPFRAIHRLKETKVLYLGGGLPPFDKFTAEVKNKFGTEIKPFDHKLLVQAYEKIDPAAVKSEAEKWIKNAEQIKEPSREEILKSSRLYLAMKKVLADEKAQAITINCLGLFVQKELPAYPCLGFCRLNNIGLAGVCEADLTSTLTQLIYQHMEGVPGFVTDPVIDTSNNTVIHAHCVSATKMDGPAGPSAPYVIRSHHEDNKGASLQVKMRVGQEITMAKIASALPSAKKMPRLAATPASSLGTDIMLFSTGKIVGVPDVDRGCRTKIATKVRDARKMLEGWTHGLHRVIFYGNHLADTRRLGRLTGFEVVEEG</sequence>
<dbReference type="GO" id="GO:0016861">
    <property type="term" value="F:intramolecular oxidoreductase activity, interconverting aldoses and ketoses"/>
    <property type="evidence" value="ECO:0007669"/>
    <property type="project" value="InterPro"/>
</dbReference>
<dbReference type="AlphaFoldDB" id="X0TJF5"/>
<dbReference type="PANTHER" id="PTHR36120">
    <property type="entry name" value="FUCOSE ISOMERASE"/>
    <property type="match status" value="1"/>
</dbReference>
<keyword evidence="2" id="KW-0119">Carbohydrate metabolism</keyword>
<organism evidence="3">
    <name type="scientific">marine sediment metagenome</name>
    <dbReference type="NCBI Taxonomy" id="412755"/>
    <lineage>
        <taxon>unclassified sequences</taxon>
        <taxon>metagenomes</taxon>
        <taxon>ecological metagenomes</taxon>
    </lineage>
</organism>